<evidence type="ECO:0000313" key="3">
    <source>
        <dbReference type="Proteomes" id="UP000886595"/>
    </source>
</evidence>
<evidence type="ECO:0000313" key="2">
    <source>
        <dbReference type="EMBL" id="KAG2266399.1"/>
    </source>
</evidence>
<accession>A0A8X7U5W6</accession>
<gene>
    <name evidence="2" type="ORF">Bca52824_073478</name>
</gene>
<reference evidence="2 3" key="1">
    <citation type="submission" date="2020-02" db="EMBL/GenBank/DDBJ databases">
        <authorList>
            <person name="Ma Q."/>
            <person name="Huang Y."/>
            <person name="Song X."/>
            <person name="Pei D."/>
        </authorList>
    </citation>
    <scope>NUCLEOTIDE SEQUENCE [LARGE SCALE GENOMIC DNA]</scope>
    <source>
        <strain evidence="2">Sxm20200214</strain>
        <tissue evidence="2">Leaf</tissue>
    </source>
</reference>
<protein>
    <submittedName>
        <fullName evidence="2">Uncharacterized protein</fullName>
    </submittedName>
</protein>
<dbReference type="AlphaFoldDB" id="A0A8X7U5W6"/>
<feature type="region of interest" description="Disordered" evidence="1">
    <location>
        <begin position="1"/>
        <end position="26"/>
    </location>
</feature>
<name>A0A8X7U5W6_BRACI</name>
<comment type="caution">
    <text evidence="2">The sequence shown here is derived from an EMBL/GenBank/DDBJ whole genome shotgun (WGS) entry which is preliminary data.</text>
</comment>
<evidence type="ECO:0000256" key="1">
    <source>
        <dbReference type="SAM" id="MobiDB-lite"/>
    </source>
</evidence>
<dbReference type="Proteomes" id="UP000886595">
    <property type="component" value="Unassembled WGS sequence"/>
</dbReference>
<feature type="region of interest" description="Disordered" evidence="1">
    <location>
        <begin position="167"/>
        <end position="193"/>
    </location>
</feature>
<dbReference type="OrthoDB" id="1113858at2759"/>
<sequence>MRGRDNKPRGLRYGGSRYGSGPYDRREDHTWRAKSMNFVGDDVPCAIVPYEQASRNNDILVGNDHQRTRDEERTGGERQKRRLASSIVSPSPQSSLIAENVTIRTKSLARSLTYSPQAWENELANEKIIGALNGMELLEPIDDASMECDVQEDDLLGEELMDVEEKAQLGAGSSKGKVDTKSTKSVRGGSRANAPLGVKTKKTEFLRRGSPRMRVVMSTKHSEVVCCFIRESKTCGEICKAKINAFDATVIWDEQGSS</sequence>
<keyword evidence="3" id="KW-1185">Reference proteome</keyword>
<dbReference type="EMBL" id="JAAMPC010000014">
    <property type="protein sequence ID" value="KAG2266399.1"/>
    <property type="molecule type" value="Genomic_DNA"/>
</dbReference>
<feature type="compositionally biased region" description="Basic and acidic residues" evidence="1">
    <location>
        <begin position="64"/>
        <end position="78"/>
    </location>
</feature>
<feature type="region of interest" description="Disordered" evidence="1">
    <location>
        <begin position="57"/>
        <end position="91"/>
    </location>
</feature>
<organism evidence="2 3">
    <name type="scientific">Brassica carinata</name>
    <name type="common">Ethiopian mustard</name>
    <name type="synonym">Abyssinian cabbage</name>
    <dbReference type="NCBI Taxonomy" id="52824"/>
    <lineage>
        <taxon>Eukaryota</taxon>
        <taxon>Viridiplantae</taxon>
        <taxon>Streptophyta</taxon>
        <taxon>Embryophyta</taxon>
        <taxon>Tracheophyta</taxon>
        <taxon>Spermatophyta</taxon>
        <taxon>Magnoliopsida</taxon>
        <taxon>eudicotyledons</taxon>
        <taxon>Gunneridae</taxon>
        <taxon>Pentapetalae</taxon>
        <taxon>rosids</taxon>
        <taxon>malvids</taxon>
        <taxon>Brassicales</taxon>
        <taxon>Brassicaceae</taxon>
        <taxon>Brassiceae</taxon>
        <taxon>Brassica</taxon>
    </lineage>
</organism>
<proteinExistence type="predicted"/>